<feature type="domain" description="Translation initiation factor 3 N-terminal" evidence="6">
    <location>
        <begin position="2"/>
        <end position="60"/>
    </location>
</feature>
<evidence type="ECO:0000313" key="8">
    <source>
        <dbReference type="Proteomes" id="UP000218542"/>
    </source>
</evidence>
<evidence type="ECO:0000259" key="6">
    <source>
        <dbReference type="Pfam" id="PF05198"/>
    </source>
</evidence>
<dbReference type="Proteomes" id="UP000218542">
    <property type="component" value="Unassembled WGS sequence"/>
</dbReference>
<sequence length="151" mass="17266">MRLVAEDGTQLGVLKKHDALSKAMELGLDLVEVSPDTDPPVCRLLNYGKYKYKLSKKSHQKSRVVQLKEIRVRPKIGAHDLQTKIKNARKFLARKDRVLVNMMFRGRERAHRDMAKEIFDEIIRSLEDIAKVESQAKSTGRSMGIILTPKV</sequence>
<dbReference type="SUPFAM" id="SSF55200">
    <property type="entry name" value="Translation initiation factor IF3, C-terminal domain"/>
    <property type="match status" value="1"/>
</dbReference>
<reference evidence="8" key="1">
    <citation type="journal article" date="2017" name="Environ. Microbiol. Rep.">
        <title>Genetic Diversity of Marine Anaerobic Ammonium-Oxidizing Bacteria as Revealed by Genomic and Proteomic Analyses of 'Candidatus Scalindua japonica'.</title>
        <authorList>
            <person name="Oshiki M."/>
            <person name="Mizuto K."/>
            <person name="Kimura Z."/>
            <person name="Kindaichi T."/>
            <person name="Satoh H."/>
            <person name="Okabe S."/>
        </authorList>
    </citation>
    <scope>NUCLEOTIDE SEQUENCE [LARGE SCALE GENOMIC DNA]</scope>
    <source>
        <strain evidence="8">husup-a2</strain>
    </source>
</reference>
<dbReference type="Pfam" id="PF00707">
    <property type="entry name" value="IF3_C"/>
    <property type="match status" value="1"/>
</dbReference>
<keyword evidence="3" id="KW-0648">Protein biosynthesis</keyword>
<dbReference type="GO" id="GO:0003743">
    <property type="term" value="F:translation initiation factor activity"/>
    <property type="evidence" value="ECO:0007669"/>
    <property type="project" value="UniProtKB-UniRule"/>
</dbReference>
<dbReference type="EMBL" id="BAOS01000031">
    <property type="protein sequence ID" value="GAX62407.1"/>
    <property type="molecule type" value="Genomic_DNA"/>
</dbReference>
<dbReference type="InterPro" id="IPR019815">
    <property type="entry name" value="Translation_initiation_fac_3_C"/>
</dbReference>
<gene>
    <name evidence="7" type="ORF">SCALIN_C31_0042</name>
</gene>
<evidence type="ECO:0000256" key="1">
    <source>
        <dbReference type="ARBA" id="ARBA00005439"/>
    </source>
</evidence>
<evidence type="ECO:0000259" key="5">
    <source>
        <dbReference type="Pfam" id="PF00707"/>
    </source>
</evidence>
<dbReference type="GO" id="GO:0032790">
    <property type="term" value="P:ribosome disassembly"/>
    <property type="evidence" value="ECO:0007669"/>
    <property type="project" value="TreeGrafter"/>
</dbReference>
<dbReference type="PANTHER" id="PTHR10938:SF0">
    <property type="entry name" value="TRANSLATION INITIATION FACTOR IF-3, MITOCHONDRIAL"/>
    <property type="match status" value="1"/>
</dbReference>
<dbReference type="GO" id="GO:0005829">
    <property type="term" value="C:cytosol"/>
    <property type="evidence" value="ECO:0007669"/>
    <property type="project" value="TreeGrafter"/>
</dbReference>
<evidence type="ECO:0000256" key="4">
    <source>
        <dbReference type="NCBIfam" id="TIGR00168"/>
    </source>
</evidence>
<evidence type="ECO:0000313" key="7">
    <source>
        <dbReference type="EMBL" id="GAX62407.1"/>
    </source>
</evidence>
<dbReference type="InterPro" id="IPR019814">
    <property type="entry name" value="Translation_initiation_fac_3_N"/>
</dbReference>
<dbReference type="PANTHER" id="PTHR10938">
    <property type="entry name" value="TRANSLATION INITIATION FACTOR IF-3"/>
    <property type="match status" value="1"/>
</dbReference>
<evidence type="ECO:0000256" key="2">
    <source>
        <dbReference type="ARBA" id="ARBA00022540"/>
    </source>
</evidence>
<dbReference type="FunFam" id="3.30.110.10:FF:000001">
    <property type="entry name" value="Translation initiation factor IF-3"/>
    <property type="match status" value="1"/>
</dbReference>
<comment type="caution">
    <text evidence="7">The sequence shown here is derived from an EMBL/GenBank/DDBJ whole genome shotgun (WGS) entry which is preliminary data.</text>
</comment>
<keyword evidence="8" id="KW-1185">Reference proteome</keyword>
<dbReference type="GO" id="GO:0043022">
    <property type="term" value="F:ribosome binding"/>
    <property type="evidence" value="ECO:0007669"/>
    <property type="project" value="TreeGrafter"/>
</dbReference>
<dbReference type="InterPro" id="IPR001288">
    <property type="entry name" value="Translation_initiation_fac_3"/>
</dbReference>
<dbReference type="SUPFAM" id="SSF54364">
    <property type="entry name" value="Translation initiation factor IF3, N-terminal domain"/>
    <property type="match status" value="1"/>
</dbReference>
<evidence type="ECO:0000256" key="3">
    <source>
        <dbReference type="ARBA" id="ARBA00022917"/>
    </source>
</evidence>
<dbReference type="Gene3D" id="3.30.110.10">
    <property type="entry name" value="Translation initiation factor 3 (IF-3), C-terminal domain"/>
    <property type="match status" value="1"/>
</dbReference>
<name>A0A286U2Q8_9BACT</name>
<keyword evidence="2 7" id="KW-0396">Initiation factor</keyword>
<dbReference type="NCBIfam" id="TIGR00168">
    <property type="entry name" value="infC"/>
    <property type="match status" value="1"/>
</dbReference>
<dbReference type="InterPro" id="IPR036787">
    <property type="entry name" value="T_IF-3_N_sf"/>
</dbReference>
<protein>
    <recommendedName>
        <fullName evidence="4">Translation initiation factor IF-3</fullName>
    </recommendedName>
</protein>
<accession>A0A286U2Q8</accession>
<dbReference type="GO" id="GO:0016020">
    <property type="term" value="C:membrane"/>
    <property type="evidence" value="ECO:0007669"/>
    <property type="project" value="TreeGrafter"/>
</dbReference>
<dbReference type="Pfam" id="PF05198">
    <property type="entry name" value="IF3_N"/>
    <property type="match status" value="1"/>
</dbReference>
<organism evidence="7 8">
    <name type="scientific">Candidatus Scalindua japonica</name>
    <dbReference type="NCBI Taxonomy" id="1284222"/>
    <lineage>
        <taxon>Bacteria</taxon>
        <taxon>Pseudomonadati</taxon>
        <taxon>Planctomycetota</taxon>
        <taxon>Candidatus Brocadiia</taxon>
        <taxon>Candidatus Brocadiales</taxon>
        <taxon>Candidatus Scalinduaceae</taxon>
        <taxon>Candidatus Scalindua</taxon>
    </lineage>
</organism>
<dbReference type="Gene3D" id="3.10.20.80">
    <property type="entry name" value="Translation initiation factor 3 (IF-3), N-terminal domain"/>
    <property type="match status" value="1"/>
</dbReference>
<dbReference type="InterPro" id="IPR036788">
    <property type="entry name" value="T_IF-3_C_sf"/>
</dbReference>
<comment type="similarity">
    <text evidence="1">Belongs to the IF-3 family.</text>
</comment>
<dbReference type="AlphaFoldDB" id="A0A286U2Q8"/>
<proteinExistence type="inferred from homology"/>
<feature type="domain" description="Translation initiation factor 3 C-terminal" evidence="5">
    <location>
        <begin position="65"/>
        <end position="150"/>
    </location>
</feature>